<comment type="caution">
    <text evidence="1">The sequence shown here is derived from an EMBL/GenBank/DDBJ whole genome shotgun (WGS) entry which is preliminary data.</text>
</comment>
<evidence type="ECO:0000313" key="1">
    <source>
        <dbReference type="EMBL" id="KAI3777141.1"/>
    </source>
</evidence>
<keyword evidence="2" id="KW-1185">Reference proteome</keyword>
<dbReference type="EMBL" id="CM042032">
    <property type="protein sequence ID" value="KAI3777141.1"/>
    <property type="molecule type" value="Genomic_DNA"/>
</dbReference>
<name>A0ACB9G1N7_9ASTR</name>
<gene>
    <name evidence="1" type="ORF">L1987_46935</name>
</gene>
<reference evidence="1 2" key="2">
    <citation type="journal article" date="2022" name="Mol. Ecol. Resour.">
        <title>The genomes of chicory, endive, great burdock and yacon provide insights into Asteraceae paleo-polyploidization history and plant inulin production.</title>
        <authorList>
            <person name="Fan W."/>
            <person name="Wang S."/>
            <person name="Wang H."/>
            <person name="Wang A."/>
            <person name="Jiang F."/>
            <person name="Liu H."/>
            <person name="Zhao H."/>
            <person name="Xu D."/>
            <person name="Zhang Y."/>
        </authorList>
    </citation>
    <scope>NUCLEOTIDE SEQUENCE [LARGE SCALE GENOMIC DNA]</scope>
    <source>
        <strain evidence="2">cv. Yunnan</strain>
        <tissue evidence="1">Leaves</tissue>
    </source>
</reference>
<organism evidence="1 2">
    <name type="scientific">Smallanthus sonchifolius</name>
    <dbReference type="NCBI Taxonomy" id="185202"/>
    <lineage>
        <taxon>Eukaryota</taxon>
        <taxon>Viridiplantae</taxon>
        <taxon>Streptophyta</taxon>
        <taxon>Embryophyta</taxon>
        <taxon>Tracheophyta</taxon>
        <taxon>Spermatophyta</taxon>
        <taxon>Magnoliopsida</taxon>
        <taxon>eudicotyledons</taxon>
        <taxon>Gunneridae</taxon>
        <taxon>Pentapetalae</taxon>
        <taxon>asterids</taxon>
        <taxon>campanulids</taxon>
        <taxon>Asterales</taxon>
        <taxon>Asteraceae</taxon>
        <taxon>Asteroideae</taxon>
        <taxon>Heliantheae alliance</taxon>
        <taxon>Millerieae</taxon>
        <taxon>Smallanthus</taxon>
    </lineage>
</organism>
<dbReference type="Proteomes" id="UP001056120">
    <property type="component" value="Linkage Group LG15"/>
</dbReference>
<reference evidence="2" key="1">
    <citation type="journal article" date="2022" name="Mol. Ecol. Resour.">
        <title>The genomes of chicory, endive, great burdock and yacon provide insights into Asteraceae palaeo-polyploidization history and plant inulin production.</title>
        <authorList>
            <person name="Fan W."/>
            <person name="Wang S."/>
            <person name="Wang H."/>
            <person name="Wang A."/>
            <person name="Jiang F."/>
            <person name="Liu H."/>
            <person name="Zhao H."/>
            <person name="Xu D."/>
            <person name="Zhang Y."/>
        </authorList>
    </citation>
    <scope>NUCLEOTIDE SEQUENCE [LARGE SCALE GENOMIC DNA]</scope>
    <source>
        <strain evidence="2">cv. Yunnan</strain>
    </source>
</reference>
<protein>
    <submittedName>
        <fullName evidence="1">Uncharacterized protein</fullName>
    </submittedName>
</protein>
<accession>A0ACB9G1N7</accession>
<sequence>MFDSSFLLRKVNQASGAAILAVGGRVPGGVTSPGLDMRSNYPSYENYSNRLRLLVQRSFAQQNMRFNELGGDKLSFPQRADSYGVPSRIIDQTLPNNTPPQPPSPQYFTTDPLLQHLIHLSSSSPHK</sequence>
<evidence type="ECO:0000313" key="2">
    <source>
        <dbReference type="Proteomes" id="UP001056120"/>
    </source>
</evidence>
<proteinExistence type="predicted"/>